<reference evidence="1 2" key="1">
    <citation type="submission" date="2017-04" db="EMBL/GenBank/DDBJ databases">
        <title>Presence of VIM-2 positive Pseudomonas species in chickens and their surrounding environment.</title>
        <authorList>
            <person name="Zhang R."/>
        </authorList>
    </citation>
    <scope>NUCLEOTIDE SEQUENCE [LARGE SCALE GENOMIC DNA]</scope>
    <source>
        <strain evidence="1 2">DZ-C18</strain>
    </source>
</reference>
<dbReference type="AlphaFoldDB" id="A0A1X0ZST4"/>
<dbReference type="EMBL" id="NBWC01000028">
    <property type="protein sequence ID" value="ORL62616.1"/>
    <property type="molecule type" value="Genomic_DNA"/>
</dbReference>
<accession>A0A1X0ZST4</accession>
<evidence type="ECO:0000313" key="1">
    <source>
        <dbReference type="EMBL" id="ORL62616.1"/>
    </source>
</evidence>
<dbReference type="OrthoDB" id="9937455at2"/>
<protein>
    <submittedName>
        <fullName evidence="1">Uncharacterized protein</fullName>
    </submittedName>
</protein>
<proteinExistence type="predicted"/>
<gene>
    <name evidence="1" type="ORF">B7H17_17930</name>
</gene>
<comment type="caution">
    <text evidence="1">The sequence shown here is derived from an EMBL/GenBank/DDBJ whole genome shotgun (WGS) entry which is preliminary data.</text>
</comment>
<dbReference type="RefSeq" id="WP_084858053.1">
    <property type="nucleotide sequence ID" value="NZ_NBWC01000028.1"/>
</dbReference>
<name>A0A1X0ZST4_PSEPU</name>
<evidence type="ECO:0000313" key="2">
    <source>
        <dbReference type="Proteomes" id="UP000193675"/>
    </source>
</evidence>
<organism evidence="1 2">
    <name type="scientific">Pseudomonas putida</name>
    <name type="common">Arthrobacter siderocapsulatus</name>
    <dbReference type="NCBI Taxonomy" id="303"/>
    <lineage>
        <taxon>Bacteria</taxon>
        <taxon>Pseudomonadati</taxon>
        <taxon>Pseudomonadota</taxon>
        <taxon>Gammaproteobacteria</taxon>
        <taxon>Pseudomonadales</taxon>
        <taxon>Pseudomonadaceae</taxon>
        <taxon>Pseudomonas</taxon>
    </lineage>
</organism>
<dbReference type="Proteomes" id="UP000193675">
    <property type="component" value="Unassembled WGS sequence"/>
</dbReference>
<sequence>MGSRPIRQRMRDINLRALAAVSCMALLLGIGSSSHTQAPALASVVGQGTASPAFAAPLGLDSRPHVRGDLWEVSGAVSVQDDPRWVF</sequence>